<feature type="region of interest" description="Disordered" evidence="2">
    <location>
        <begin position="147"/>
        <end position="191"/>
    </location>
</feature>
<keyword evidence="1" id="KW-0175">Coiled coil</keyword>
<evidence type="ECO:0000256" key="1">
    <source>
        <dbReference type="SAM" id="Coils"/>
    </source>
</evidence>
<proteinExistence type="predicted"/>
<reference evidence="4" key="2">
    <citation type="journal article" date="2021" name="PeerJ">
        <title>Extensive microbial diversity within the chicken gut microbiome revealed by metagenomics and culture.</title>
        <authorList>
            <person name="Gilroy R."/>
            <person name="Ravi A."/>
            <person name="Getino M."/>
            <person name="Pursley I."/>
            <person name="Horton D.L."/>
            <person name="Alikhan N.F."/>
            <person name="Baker D."/>
            <person name="Gharbi K."/>
            <person name="Hall N."/>
            <person name="Watson M."/>
            <person name="Adriaenssens E.M."/>
            <person name="Foster-Nyarko E."/>
            <person name="Jarju S."/>
            <person name="Secka A."/>
            <person name="Antonio M."/>
            <person name="Oren A."/>
            <person name="Chaudhuri R.R."/>
            <person name="La Ragione R."/>
            <person name="Hildebrand F."/>
            <person name="Pallen M.J."/>
        </authorList>
    </citation>
    <scope>NUCLEOTIDE SEQUENCE</scope>
    <source>
        <strain evidence="4">ChiGjej1B1-1684</strain>
    </source>
</reference>
<reference evidence="4" key="1">
    <citation type="submission" date="2020-10" db="EMBL/GenBank/DDBJ databases">
        <authorList>
            <person name="Gilroy R."/>
        </authorList>
    </citation>
    <scope>NUCLEOTIDE SEQUENCE</scope>
    <source>
        <strain evidence="4">ChiGjej1B1-1684</strain>
    </source>
</reference>
<protein>
    <submittedName>
        <fullName evidence="4">Zinc ribbon domain-containing protein</fullName>
    </submittedName>
</protein>
<comment type="caution">
    <text evidence="4">The sequence shown here is derived from an EMBL/GenBank/DDBJ whole genome shotgun (WGS) entry which is preliminary data.</text>
</comment>
<evidence type="ECO:0000313" key="5">
    <source>
        <dbReference type="Proteomes" id="UP000824118"/>
    </source>
</evidence>
<organism evidence="4 5">
    <name type="scientific">Candidatus Limousia pullorum</name>
    <dbReference type="NCBI Taxonomy" id="2840860"/>
    <lineage>
        <taxon>Bacteria</taxon>
        <taxon>Bacillati</taxon>
        <taxon>Bacillota</taxon>
        <taxon>Clostridia</taxon>
        <taxon>Eubacteriales</taxon>
        <taxon>Oscillospiraceae</taxon>
        <taxon>Oscillospiraceae incertae sedis</taxon>
        <taxon>Candidatus Limousia</taxon>
    </lineage>
</organism>
<name>A0A9D1LXI5_9FIRM</name>
<sequence length="221" mass="24393">MSFFNDLGKKISETSQGAVNKTKAMAETSRLNSAINDCKNKIDMAYREIGNFYVNKYGEKPNPEVADKVNMIKELEGNIKNMQEEIRKINGYAVCPKCGKTVRNDAFFCDGCGEKLRSQEPDNRCAFCGATLQPNASFCTKCGKPRNAAPQPQPQPQPQPPYQPPYGGQPFNGQPKMNMDGQPVNNTENVQEPAPAKKICPVCGYELDANQGICLRCGEKL</sequence>
<evidence type="ECO:0000256" key="2">
    <source>
        <dbReference type="SAM" id="MobiDB-lite"/>
    </source>
</evidence>
<evidence type="ECO:0000313" key="4">
    <source>
        <dbReference type="EMBL" id="HIU49786.1"/>
    </source>
</evidence>
<feature type="domain" description="DZANK-type" evidence="3">
    <location>
        <begin position="95"/>
        <end position="143"/>
    </location>
</feature>
<dbReference type="EMBL" id="DVNG01000031">
    <property type="protein sequence ID" value="HIU49786.1"/>
    <property type="molecule type" value="Genomic_DNA"/>
</dbReference>
<dbReference type="Pfam" id="PF12773">
    <property type="entry name" value="DZR"/>
    <property type="match status" value="1"/>
</dbReference>
<dbReference type="InterPro" id="IPR025874">
    <property type="entry name" value="DZR"/>
</dbReference>
<feature type="coiled-coil region" evidence="1">
    <location>
        <begin position="65"/>
        <end position="92"/>
    </location>
</feature>
<accession>A0A9D1LXI5</accession>
<dbReference type="AlphaFoldDB" id="A0A9D1LXI5"/>
<feature type="compositionally biased region" description="Pro residues" evidence="2">
    <location>
        <begin position="151"/>
        <end position="164"/>
    </location>
</feature>
<dbReference type="Proteomes" id="UP000824118">
    <property type="component" value="Unassembled WGS sequence"/>
</dbReference>
<gene>
    <name evidence="4" type="ORF">IAD22_02065</name>
</gene>
<evidence type="ECO:0000259" key="3">
    <source>
        <dbReference type="Pfam" id="PF12773"/>
    </source>
</evidence>